<feature type="compositionally biased region" description="Basic residues" evidence="1">
    <location>
        <begin position="39"/>
        <end position="53"/>
    </location>
</feature>
<accession>A0A6G1JN94</accession>
<feature type="region of interest" description="Disordered" evidence="1">
    <location>
        <begin position="205"/>
        <end position="226"/>
    </location>
</feature>
<evidence type="ECO:0000313" key="2">
    <source>
        <dbReference type="EMBL" id="KAF2691898.1"/>
    </source>
</evidence>
<dbReference type="Proteomes" id="UP000799291">
    <property type="component" value="Unassembled WGS sequence"/>
</dbReference>
<name>A0A6G1JN94_9PLEO</name>
<reference evidence="2" key="1">
    <citation type="journal article" date="2020" name="Stud. Mycol.">
        <title>101 Dothideomycetes genomes: a test case for predicting lifestyles and emergence of pathogens.</title>
        <authorList>
            <person name="Haridas S."/>
            <person name="Albert R."/>
            <person name="Binder M."/>
            <person name="Bloem J."/>
            <person name="Labutti K."/>
            <person name="Salamov A."/>
            <person name="Andreopoulos B."/>
            <person name="Baker S."/>
            <person name="Barry K."/>
            <person name="Bills G."/>
            <person name="Bluhm B."/>
            <person name="Cannon C."/>
            <person name="Castanera R."/>
            <person name="Culley D."/>
            <person name="Daum C."/>
            <person name="Ezra D."/>
            <person name="Gonzalez J."/>
            <person name="Henrissat B."/>
            <person name="Kuo A."/>
            <person name="Liang C."/>
            <person name="Lipzen A."/>
            <person name="Lutzoni F."/>
            <person name="Magnuson J."/>
            <person name="Mondo S."/>
            <person name="Nolan M."/>
            <person name="Ohm R."/>
            <person name="Pangilinan J."/>
            <person name="Park H.-J."/>
            <person name="Ramirez L."/>
            <person name="Alfaro M."/>
            <person name="Sun H."/>
            <person name="Tritt A."/>
            <person name="Yoshinaga Y."/>
            <person name="Zwiers L.-H."/>
            <person name="Turgeon B."/>
            <person name="Goodwin S."/>
            <person name="Spatafora J."/>
            <person name="Crous P."/>
            <person name="Grigoriev I."/>
        </authorList>
    </citation>
    <scope>NUCLEOTIDE SEQUENCE</scope>
    <source>
        <strain evidence="2">CBS 122367</strain>
    </source>
</reference>
<feature type="region of interest" description="Disordered" evidence="1">
    <location>
        <begin position="106"/>
        <end position="140"/>
    </location>
</feature>
<evidence type="ECO:0000256" key="1">
    <source>
        <dbReference type="SAM" id="MobiDB-lite"/>
    </source>
</evidence>
<sequence length="364" mass="39542">MGHDAENKKELERTLYNTADCTVWTVGEARGWEESRVGRSMRSKSRTRERRVQHSCSSTSQVAERGEGERSSRHREMTLYASRVPIRESTAGLGRPRSRRASFMADRGETISTPSNPRLSAPTVARNGGWGEGGWEGSKRMRRVDAGPRLGLRNHSQPKASISAVELDWSDGTRPHPPGSEHTQQGTPAAPSQCAGCWAGVEHAPGHASPAHAHHHQRHTAPAPTRIPASPWRAERRAPSTIAVSAVAASVVERWRGLLHFCASHKDAALRCRGRPEASACSYTGLHGEPAIAIQSVSADGRETSCFPSRQALLQAASPLLSPCNRPRPTAMHGFVVVPLECSFAKPSAMDHNTLLNIVIFARA</sequence>
<feature type="region of interest" description="Disordered" evidence="1">
    <location>
        <begin position="34"/>
        <end position="72"/>
    </location>
</feature>
<keyword evidence="3" id="KW-1185">Reference proteome</keyword>
<organism evidence="2 3">
    <name type="scientific">Lentithecium fluviatile CBS 122367</name>
    <dbReference type="NCBI Taxonomy" id="1168545"/>
    <lineage>
        <taxon>Eukaryota</taxon>
        <taxon>Fungi</taxon>
        <taxon>Dikarya</taxon>
        <taxon>Ascomycota</taxon>
        <taxon>Pezizomycotina</taxon>
        <taxon>Dothideomycetes</taxon>
        <taxon>Pleosporomycetidae</taxon>
        <taxon>Pleosporales</taxon>
        <taxon>Massarineae</taxon>
        <taxon>Lentitheciaceae</taxon>
        <taxon>Lentithecium</taxon>
    </lineage>
</organism>
<dbReference type="EMBL" id="MU005569">
    <property type="protein sequence ID" value="KAF2691898.1"/>
    <property type="molecule type" value="Genomic_DNA"/>
</dbReference>
<proteinExistence type="predicted"/>
<protein>
    <submittedName>
        <fullName evidence="2">Uncharacterized protein</fullName>
    </submittedName>
</protein>
<feature type="region of interest" description="Disordered" evidence="1">
    <location>
        <begin position="169"/>
        <end position="192"/>
    </location>
</feature>
<evidence type="ECO:0000313" key="3">
    <source>
        <dbReference type="Proteomes" id="UP000799291"/>
    </source>
</evidence>
<gene>
    <name evidence="2" type="ORF">K458DRAFT_448642</name>
</gene>
<dbReference type="AlphaFoldDB" id="A0A6G1JN94"/>